<dbReference type="RefSeq" id="WP_212704994.1">
    <property type="nucleotide sequence ID" value="NZ_CP073581.1"/>
</dbReference>
<protein>
    <submittedName>
        <fullName evidence="1">Uncharacterized protein</fullName>
    </submittedName>
</protein>
<gene>
    <name evidence="1" type="ORF">KDD17_01675</name>
</gene>
<name>A0A975JED2_9RHOB</name>
<sequence length="432" mass="46486">MDLESWFDFFELSDDAERHAADLRNAGLGARLLRTDYPLQVTPCMVSRQTIARQAEIYATLLNALLRLPETMFDGDIAAFAKAVGFEGAAITDLLAAPDDALLPCRWDLCQKNGQWFAFEANFGGALGGLPSEDMHAVYDALPLPGGPVCDRWKSAGEAIAESFIRRFGPPDTWQMVVLDDADHFAQSPLTANAAAAMMARHLGQEVSAIAHTDLDHVLDGADKPHVAFELFTLRDIAARSDHSYDAYLSHCARGTLHRGISLLCDLYMSKACLALLHEAADGRMIGPAICEVVRAAIPKTQIVRTGTVAALSRLPKDQHVLKSALGYGGTAVFCGWEIAQDTWDDLLVQAADPAGLFGMCVLQRRVDGDRAPSLSMMPDGTWIESDAPQVLGVFQIEGQLCGGVVRQAVIGGGVANAARQASVGLIRRIAS</sequence>
<evidence type="ECO:0000313" key="1">
    <source>
        <dbReference type="EMBL" id="QUJ76797.1"/>
    </source>
</evidence>
<keyword evidence="2" id="KW-1185">Reference proteome</keyword>
<dbReference type="Proteomes" id="UP000683291">
    <property type="component" value="Chromosome 1"/>
</dbReference>
<dbReference type="EMBL" id="CP073581">
    <property type="protein sequence ID" value="QUJ76797.1"/>
    <property type="molecule type" value="Genomic_DNA"/>
</dbReference>
<dbReference type="AlphaFoldDB" id="A0A975JED2"/>
<proteinExistence type="predicted"/>
<reference evidence="1" key="1">
    <citation type="submission" date="2021-04" db="EMBL/GenBank/DDBJ databases">
        <title>Complete genome sequence for Sulfitobacter sp. strain JK7-1.</title>
        <authorList>
            <person name="Park S.-J."/>
        </authorList>
    </citation>
    <scope>NUCLEOTIDE SEQUENCE</scope>
    <source>
        <strain evidence="1">JK7-1</strain>
    </source>
</reference>
<dbReference type="SUPFAM" id="SSF56059">
    <property type="entry name" value="Glutathione synthetase ATP-binding domain-like"/>
    <property type="match status" value="1"/>
</dbReference>
<dbReference type="KEGG" id="sual:KDD17_01675"/>
<accession>A0A975JED2</accession>
<organism evidence="1 2">
    <name type="scientific">Sulfitobacter albidus</name>
    <dbReference type="NCBI Taxonomy" id="2829501"/>
    <lineage>
        <taxon>Bacteria</taxon>
        <taxon>Pseudomonadati</taxon>
        <taxon>Pseudomonadota</taxon>
        <taxon>Alphaproteobacteria</taxon>
        <taxon>Rhodobacterales</taxon>
        <taxon>Roseobacteraceae</taxon>
        <taxon>Sulfitobacter</taxon>
    </lineage>
</organism>
<evidence type="ECO:0000313" key="2">
    <source>
        <dbReference type="Proteomes" id="UP000683291"/>
    </source>
</evidence>